<proteinExistence type="predicted"/>
<name>A0A139WZP1_9CYAN</name>
<comment type="caution">
    <text evidence="1">The sequence shown here is derived from an EMBL/GenBank/DDBJ whole genome shotgun (WGS) entry which is preliminary data.</text>
</comment>
<gene>
    <name evidence="1" type="ORF">WA1_05265</name>
</gene>
<dbReference type="EMBL" id="ANNX02000045">
    <property type="protein sequence ID" value="KYC37908.1"/>
    <property type="molecule type" value="Genomic_DNA"/>
</dbReference>
<sequence>MGIQLPSSFFLLTSVKEILSLKLLKDLQQKKRVNAKQLNYKKLVLVKTIFGLLLQLYVIH</sequence>
<dbReference type="AlphaFoldDB" id="A0A139WZP1"/>
<organism evidence="1 2">
    <name type="scientific">Scytonema hofmannii PCC 7110</name>
    <dbReference type="NCBI Taxonomy" id="128403"/>
    <lineage>
        <taxon>Bacteria</taxon>
        <taxon>Bacillati</taxon>
        <taxon>Cyanobacteriota</taxon>
        <taxon>Cyanophyceae</taxon>
        <taxon>Nostocales</taxon>
        <taxon>Scytonemataceae</taxon>
        <taxon>Scytonema</taxon>
    </lineage>
</organism>
<protein>
    <submittedName>
        <fullName evidence="1">Uncharacterized protein</fullName>
    </submittedName>
</protein>
<reference evidence="1 2" key="1">
    <citation type="journal article" date="2013" name="Genome Biol. Evol.">
        <title>Genomes of Stigonematalean cyanobacteria (subsection V) and the evolution of oxygenic photosynthesis from prokaryotes to plastids.</title>
        <authorList>
            <person name="Dagan T."/>
            <person name="Roettger M."/>
            <person name="Stucken K."/>
            <person name="Landan G."/>
            <person name="Koch R."/>
            <person name="Major P."/>
            <person name="Gould S.B."/>
            <person name="Goremykin V.V."/>
            <person name="Rippka R."/>
            <person name="Tandeau de Marsac N."/>
            <person name="Gugger M."/>
            <person name="Lockhart P.J."/>
            <person name="Allen J.F."/>
            <person name="Brune I."/>
            <person name="Maus I."/>
            <person name="Puhler A."/>
            <person name="Martin W.F."/>
        </authorList>
    </citation>
    <scope>NUCLEOTIDE SEQUENCE [LARGE SCALE GENOMIC DNA]</scope>
    <source>
        <strain evidence="1 2">PCC 7110</strain>
    </source>
</reference>
<accession>A0A139WZP1</accession>
<dbReference type="Proteomes" id="UP000076925">
    <property type="component" value="Unassembled WGS sequence"/>
</dbReference>
<evidence type="ECO:0000313" key="1">
    <source>
        <dbReference type="EMBL" id="KYC37908.1"/>
    </source>
</evidence>
<keyword evidence="2" id="KW-1185">Reference proteome</keyword>
<evidence type="ECO:0000313" key="2">
    <source>
        <dbReference type="Proteomes" id="UP000076925"/>
    </source>
</evidence>